<dbReference type="EMBL" id="MT142427">
    <property type="protein sequence ID" value="QJA80560.1"/>
    <property type="molecule type" value="Genomic_DNA"/>
</dbReference>
<protein>
    <recommendedName>
        <fullName evidence="2">Lipoprotein</fullName>
    </recommendedName>
</protein>
<dbReference type="AlphaFoldDB" id="A0A6M3KFF9"/>
<organism evidence="1">
    <name type="scientific">viral metagenome</name>
    <dbReference type="NCBI Taxonomy" id="1070528"/>
    <lineage>
        <taxon>unclassified sequences</taxon>
        <taxon>metagenomes</taxon>
        <taxon>organismal metagenomes</taxon>
    </lineage>
</organism>
<accession>A0A6M3KFF9</accession>
<gene>
    <name evidence="1" type="ORF">MM415A00699_0002</name>
</gene>
<evidence type="ECO:0008006" key="2">
    <source>
        <dbReference type="Google" id="ProtNLM"/>
    </source>
</evidence>
<reference evidence="1" key="1">
    <citation type="submission" date="2020-03" db="EMBL/GenBank/DDBJ databases">
        <title>The deep terrestrial virosphere.</title>
        <authorList>
            <person name="Holmfeldt K."/>
            <person name="Nilsson E."/>
            <person name="Simone D."/>
            <person name="Lopez-Fernandez M."/>
            <person name="Wu X."/>
            <person name="de Brujin I."/>
            <person name="Lundin D."/>
            <person name="Andersson A."/>
            <person name="Bertilsson S."/>
            <person name="Dopson M."/>
        </authorList>
    </citation>
    <scope>NUCLEOTIDE SEQUENCE</scope>
    <source>
        <strain evidence="1">MM415A00699</strain>
    </source>
</reference>
<evidence type="ECO:0000313" key="1">
    <source>
        <dbReference type="EMBL" id="QJA80560.1"/>
    </source>
</evidence>
<sequence>MKTIIIILCLSLAGCAGAVKDIGKDYAAASKELKQFAKITSADWLFGSGIIRGAIPEDALPKWVVSELDKIDAWFEAHTSLTDKQLGYILGVRIRMAAPVIKAAIQQYAPGILSIAEVSLVLTFIGL</sequence>
<proteinExistence type="predicted"/>
<dbReference type="PROSITE" id="PS51257">
    <property type="entry name" value="PROKAR_LIPOPROTEIN"/>
    <property type="match status" value="1"/>
</dbReference>
<name>A0A6M3KFF9_9ZZZZ</name>